<gene>
    <name evidence="3" type="ORF">SAMN06265376_106197</name>
</gene>
<dbReference type="EMBL" id="FZNY01000006">
    <property type="protein sequence ID" value="SNS07625.1"/>
    <property type="molecule type" value="Genomic_DNA"/>
</dbReference>
<dbReference type="PANTHER" id="PTHR46558">
    <property type="entry name" value="TRACRIPTIONAL REGULATORY PROTEIN-RELATED-RELATED"/>
    <property type="match status" value="1"/>
</dbReference>
<evidence type="ECO:0000313" key="4">
    <source>
        <dbReference type="Proteomes" id="UP000198379"/>
    </source>
</evidence>
<dbReference type="InterPro" id="IPR010982">
    <property type="entry name" value="Lambda_DNA-bd_dom_sf"/>
</dbReference>
<dbReference type="InterPro" id="IPR001387">
    <property type="entry name" value="Cro/C1-type_HTH"/>
</dbReference>
<organism evidence="3 4">
    <name type="scientific">Dokdonia pacifica</name>
    <dbReference type="NCBI Taxonomy" id="1627892"/>
    <lineage>
        <taxon>Bacteria</taxon>
        <taxon>Pseudomonadati</taxon>
        <taxon>Bacteroidota</taxon>
        <taxon>Flavobacteriia</taxon>
        <taxon>Flavobacteriales</taxon>
        <taxon>Flavobacteriaceae</taxon>
        <taxon>Dokdonia</taxon>
    </lineage>
</organism>
<dbReference type="RefSeq" id="WP_089372810.1">
    <property type="nucleotide sequence ID" value="NZ_BMEP01000005.1"/>
</dbReference>
<dbReference type="SMART" id="SM00530">
    <property type="entry name" value="HTH_XRE"/>
    <property type="match status" value="1"/>
</dbReference>
<name>A0A239BHP1_9FLAO</name>
<dbReference type="PROSITE" id="PS50943">
    <property type="entry name" value="HTH_CROC1"/>
    <property type="match status" value="1"/>
</dbReference>
<evidence type="ECO:0000313" key="3">
    <source>
        <dbReference type="EMBL" id="SNS07625.1"/>
    </source>
</evidence>
<keyword evidence="4" id="KW-1185">Reference proteome</keyword>
<dbReference type="Gene3D" id="1.10.260.40">
    <property type="entry name" value="lambda repressor-like DNA-binding domains"/>
    <property type="match status" value="1"/>
</dbReference>
<dbReference type="OrthoDB" id="7865033at2"/>
<dbReference type="Proteomes" id="UP000198379">
    <property type="component" value="Unassembled WGS sequence"/>
</dbReference>
<dbReference type="SUPFAM" id="SSF47413">
    <property type="entry name" value="lambda repressor-like DNA-binding domains"/>
    <property type="match status" value="1"/>
</dbReference>
<evidence type="ECO:0000256" key="1">
    <source>
        <dbReference type="ARBA" id="ARBA00023125"/>
    </source>
</evidence>
<accession>A0A239BHP1</accession>
<keyword evidence="1 3" id="KW-0238">DNA-binding</keyword>
<reference evidence="3 4" key="1">
    <citation type="submission" date="2017-06" db="EMBL/GenBank/DDBJ databases">
        <authorList>
            <person name="Kim H.J."/>
            <person name="Triplett B.A."/>
        </authorList>
    </citation>
    <scope>NUCLEOTIDE SEQUENCE [LARGE SCALE GENOMIC DNA]</scope>
    <source>
        <strain evidence="3 4">DSM 25597</strain>
    </source>
</reference>
<dbReference type="GO" id="GO:0003677">
    <property type="term" value="F:DNA binding"/>
    <property type="evidence" value="ECO:0007669"/>
    <property type="project" value="UniProtKB-KW"/>
</dbReference>
<sequence>MNIIRLKEVLKKKGVTGKELAEKVGVTAGSISNISNGSIPRSETLVKIAQALDVDIRELFVSTKKNKTDNEKLKDAVRNIQEVISSNE</sequence>
<dbReference type="Pfam" id="PF01381">
    <property type="entry name" value="HTH_3"/>
    <property type="match status" value="1"/>
</dbReference>
<dbReference type="CDD" id="cd00093">
    <property type="entry name" value="HTH_XRE"/>
    <property type="match status" value="1"/>
</dbReference>
<proteinExistence type="predicted"/>
<evidence type="ECO:0000259" key="2">
    <source>
        <dbReference type="PROSITE" id="PS50943"/>
    </source>
</evidence>
<feature type="domain" description="HTH cro/C1-type" evidence="2">
    <location>
        <begin position="6"/>
        <end position="59"/>
    </location>
</feature>
<dbReference type="AlphaFoldDB" id="A0A239BHP1"/>
<protein>
    <submittedName>
        <fullName evidence="3">DNA-binding transcriptional regulator, XRE family</fullName>
    </submittedName>
</protein>
<dbReference type="PANTHER" id="PTHR46558:SF11">
    <property type="entry name" value="HTH-TYPE TRANSCRIPTIONAL REGULATOR XRE"/>
    <property type="match status" value="1"/>
</dbReference>